<feature type="domain" description="GmrSD restriction endonucleases N-terminal" evidence="1">
    <location>
        <begin position="39"/>
        <end position="120"/>
    </location>
</feature>
<evidence type="ECO:0000259" key="1">
    <source>
        <dbReference type="Pfam" id="PF03235"/>
    </source>
</evidence>
<accession>A0A511MXG5</accession>
<dbReference type="OrthoDB" id="9764212at2"/>
<reference evidence="2 3" key="1">
    <citation type="submission" date="2019-07" db="EMBL/GenBank/DDBJ databases">
        <title>Whole genome shotgun sequence of Deinococcus cellulosilyticus NBRC 106333.</title>
        <authorList>
            <person name="Hosoyama A."/>
            <person name="Uohara A."/>
            <person name="Ohji S."/>
            <person name="Ichikawa N."/>
        </authorList>
    </citation>
    <scope>NUCLEOTIDE SEQUENCE [LARGE SCALE GENOMIC DNA]</scope>
    <source>
        <strain evidence="2 3">NBRC 106333</strain>
    </source>
</reference>
<dbReference type="Pfam" id="PF03235">
    <property type="entry name" value="GmrSD_N"/>
    <property type="match status" value="1"/>
</dbReference>
<keyword evidence="3" id="KW-1185">Reference proteome</keyword>
<dbReference type="RefSeq" id="WP_146882325.1">
    <property type="nucleotide sequence ID" value="NZ_BJXB01000002.1"/>
</dbReference>
<evidence type="ECO:0000313" key="2">
    <source>
        <dbReference type="EMBL" id="GEM45051.1"/>
    </source>
</evidence>
<dbReference type="InterPro" id="IPR004919">
    <property type="entry name" value="GmrSD_N"/>
</dbReference>
<name>A0A511MXG5_DEIC1</name>
<comment type="caution">
    <text evidence="2">The sequence shown here is derived from an EMBL/GenBank/DDBJ whole genome shotgun (WGS) entry which is preliminary data.</text>
</comment>
<protein>
    <recommendedName>
        <fullName evidence="1">GmrSD restriction endonucleases N-terminal domain-containing protein</fullName>
    </recommendedName>
</protein>
<proteinExistence type="predicted"/>
<dbReference type="Proteomes" id="UP000321306">
    <property type="component" value="Unassembled WGS sequence"/>
</dbReference>
<dbReference type="AlphaFoldDB" id="A0A511MXG5"/>
<evidence type="ECO:0000313" key="3">
    <source>
        <dbReference type="Proteomes" id="UP000321306"/>
    </source>
</evidence>
<sequence length="161" mass="19052">MTIPPTLIQGPAQPYTLIHYSNRHRETRMRYLEGYICGHRIPPFHQPLQWSTQQQQQFIENVWLGLGFGQLVITIHPERAELSRLVIDGQHRLTALQNYLDNEFPVFGQYWRDLSISDQMRFEGIPAPTIVLSQDHELEDKNLRDIYERLNFSKIREPELV</sequence>
<organism evidence="2 3">
    <name type="scientific">Deinococcus cellulosilyticus (strain DSM 18568 / NBRC 106333 / KACC 11606 / 5516J-15)</name>
    <dbReference type="NCBI Taxonomy" id="1223518"/>
    <lineage>
        <taxon>Bacteria</taxon>
        <taxon>Thermotogati</taxon>
        <taxon>Deinococcota</taxon>
        <taxon>Deinococci</taxon>
        <taxon>Deinococcales</taxon>
        <taxon>Deinococcaceae</taxon>
        <taxon>Deinococcus</taxon>
    </lineage>
</organism>
<dbReference type="EMBL" id="BJXB01000002">
    <property type="protein sequence ID" value="GEM45051.1"/>
    <property type="molecule type" value="Genomic_DNA"/>
</dbReference>
<gene>
    <name evidence="2" type="ORF">DC3_06860</name>
</gene>